<dbReference type="PANTHER" id="PTHR32073">
    <property type="entry name" value="GH11358P"/>
    <property type="match status" value="1"/>
</dbReference>
<keyword evidence="4" id="KW-0732">Signal</keyword>
<dbReference type="STRING" id="126957.T1IVG5"/>
<evidence type="ECO:0000313" key="7">
    <source>
        <dbReference type="Proteomes" id="UP000014500"/>
    </source>
</evidence>
<evidence type="ECO:0000256" key="2">
    <source>
        <dbReference type="ARBA" id="ARBA00006338"/>
    </source>
</evidence>
<evidence type="ECO:0000313" key="6">
    <source>
        <dbReference type="EnsemblMetazoa" id="SMAR005163-PA"/>
    </source>
</evidence>
<dbReference type="Pfam" id="PF12260">
    <property type="entry name" value="PIP49_C"/>
    <property type="match status" value="1"/>
</dbReference>
<sequence>MPAIEVEIIPKVVLLLQKDIILNDVLSLTELDKCPACYGISLCEDFQSGRVELLGRHKFRIFTNFNLKNVYWGKLNNATIVLKKLAHDSELKYFDQILCEEAKKYEYNSKKCYPSSAARILTSHVRIDDLSTLKNFDKTDLLRCSSSLVLGRLRDKFQENSDVYFFTLLLLNPEPIILQTFTSENGWPFPRYLGACGRVIAEEYVGPSLSSFQNAPLQMRMNLALQVTHIAQSLTNTSVGLHLYMTDVSFHNFAVTTNGRVILVDTENIIIVDHEAITNNDFYQSDYDGNHLTFSVYDLCSHKIADHNFYVVCQGLLADTPWFDEVKGGLLHDLPNWIDERWQLRNLIAECVNPSVKYGRFTVFLSLQAALQNALSDF</sequence>
<dbReference type="EMBL" id="JH431584">
    <property type="status" value="NOT_ANNOTATED_CDS"/>
    <property type="molecule type" value="Genomic_DNA"/>
</dbReference>
<reference evidence="7" key="1">
    <citation type="submission" date="2011-05" db="EMBL/GenBank/DDBJ databases">
        <authorList>
            <person name="Richards S.R."/>
            <person name="Qu J."/>
            <person name="Jiang H."/>
            <person name="Jhangiani S.N."/>
            <person name="Agravi P."/>
            <person name="Goodspeed R."/>
            <person name="Gross S."/>
            <person name="Mandapat C."/>
            <person name="Jackson L."/>
            <person name="Mathew T."/>
            <person name="Pu L."/>
            <person name="Thornton R."/>
            <person name="Saada N."/>
            <person name="Wilczek-Boney K.B."/>
            <person name="Lee S."/>
            <person name="Kovar C."/>
            <person name="Wu Y."/>
            <person name="Scherer S.E."/>
            <person name="Worley K.C."/>
            <person name="Muzny D.M."/>
            <person name="Gibbs R."/>
        </authorList>
    </citation>
    <scope>NUCLEOTIDE SEQUENCE</scope>
    <source>
        <strain evidence="7">Brora</strain>
    </source>
</reference>
<proteinExistence type="inferred from homology"/>
<dbReference type="OMA" id="LWAACYI"/>
<dbReference type="GO" id="GO:0005576">
    <property type="term" value="C:extracellular region"/>
    <property type="evidence" value="ECO:0007669"/>
    <property type="project" value="UniProtKB-SubCell"/>
</dbReference>
<dbReference type="PANTHER" id="PTHR32073:SF7">
    <property type="entry name" value="GH11358P"/>
    <property type="match status" value="1"/>
</dbReference>
<dbReference type="eggNOG" id="ENOG502QUEB">
    <property type="taxonomic scope" value="Eukaryota"/>
</dbReference>
<dbReference type="AlphaFoldDB" id="T1IVG5"/>
<keyword evidence="3" id="KW-0964">Secreted</keyword>
<keyword evidence="7" id="KW-1185">Reference proteome</keyword>
<reference evidence="6" key="2">
    <citation type="submission" date="2015-02" db="UniProtKB">
        <authorList>
            <consortium name="EnsemblMetazoa"/>
        </authorList>
    </citation>
    <scope>IDENTIFICATION</scope>
</reference>
<dbReference type="Proteomes" id="UP000014500">
    <property type="component" value="Unassembled WGS sequence"/>
</dbReference>
<feature type="domain" description="FAM69 protein-kinase" evidence="5">
    <location>
        <begin position="169"/>
        <end position="354"/>
    </location>
</feature>
<dbReference type="EnsemblMetazoa" id="SMAR005163-RA">
    <property type="protein sequence ID" value="SMAR005163-PA"/>
    <property type="gene ID" value="SMAR005163"/>
</dbReference>
<accession>T1IVG5</accession>
<comment type="similarity">
    <text evidence="2">Belongs to the DIPK family.</text>
</comment>
<dbReference type="InterPro" id="IPR022049">
    <property type="entry name" value="FAM69_kinase_dom"/>
</dbReference>
<protein>
    <recommendedName>
        <fullName evidence="5">FAM69 protein-kinase domain-containing protein</fullName>
    </recommendedName>
</protein>
<evidence type="ECO:0000256" key="1">
    <source>
        <dbReference type="ARBA" id="ARBA00004613"/>
    </source>
</evidence>
<dbReference type="InterPro" id="IPR020519">
    <property type="entry name" value="DIPK2A/B"/>
</dbReference>
<evidence type="ECO:0000256" key="4">
    <source>
        <dbReference type="ARBA" id="ARBA00022729"/>
    </source>
</evidence>
<dbReference type="PhylomeDB" id="T1IVG5"/>
<comment type="subcellular location">
    <subcellularLocation>
        <location evidence="1">Secreted</location>
    </subcellularLocation>
</comment>
<evidence type="ECO:0000256" key="3">
    <source>
        <dbReference type="ARBA" id="ARBA00022525"/>
    </source>
</evidence>
<name>T1IVG5_STRMM</name>
<dbReference type="HOGENOM" id="CLU_052524_0_0_1"/>
<organism evidence="6 7">
    <name type="scientific">Strigamia maritima</name>
    <name type="common">European centipede</name>
    <name type="synonym">Geophilus maritimus</name>
    <dbReference type="NCBI Taxonomy" id="126957"/>
    <lineage>
        <taxon>Eukaryota</taxon>
        <taxon>Metazoa</taxon>
        <taxon>Ecdysozoa</taxon>
        <taxon>Arthropoda</taxon>
        <taxon>Myriapoda</taxon>
        <taxon>Chilopoda</taxon>
        <taxon>Pleurostigmophora</taxon>
        <taxon>Geophilomorpha</taxon>
        <taxon>Linotaeniidae</taxon>
        <taxon>Strigamia</taxon>
    </lineage>
</organism>
<evidence type="ECO:0000259" key="5">
    <source>
        <dbReference type="Pfam" id="PF12260"/>
    </source>
</evidence>